<sequence>MELYFNDPLSEKIERYYVEILRIAEKSVKKPHGSLNKRASRDFQMRRIQAKLDLLLHEAHLERDGISAGI</sequence>
<dbReference type="Proteomes" id="UP000034107">
    <property type="component" value="Unassembled WGS sequence"/>
</dbReference>
<organism evidence="1 2">
    <name type="scientific">Candidatus Nomurabacteria bacterium GW2011_GWA1_46_11</name>
    <dbReference type="NCBI Taxonomy" id="1618732"/>
    <lineage>
        <taxon>Bacteria</taxon>
        <taxon>Candidatus Nomuraibacteriota</taxon>
    </lineage>
</organism>
<dbReference type="EMBL" id="LCLS01000002">
    <property type="protein sequence ID" value="KKU22444.1"/>
    <property type="molecule type" value="Genomic_DNA"/>
</dbReference>
<comment type="caution">
    <text evidence="1">The sequence shown here is derived from an EMBL/GenBank/DDBJ whole genome shotgun (WGS) entry which is preliminary data.</text>
</comment>
<name>A0A0G1NP47_9BACT</name>
<proteinExistence type="predicted"/>
<gene>
    <name evidence="1" type="ORF">UX31_C0002G0017</name>
</gene>
<dbReference type="AlphaFoldDB" id="A0A0G1NP47"/>
<evidence type="ECO:0000313" key="1">
    <source>
        <dbReference type="EMBL" id="KKU22444.1"/>
    </source>
</evidence>
<protein>
    <submittedName>
        <fullName evidence="1">Uncharacterized protein</fullName>
    </submittedName>
</protein>
<accession>A0A0G1NP47</accession>
<reference evidence="1 2" key="1">
    <citation type="journal article" date="2015" name="Nature">
        <title>rRNA introns, odd ribosomes, and small enigmatic genomes across a large radiation of phyla.</title>
        <authorList>
            <person name="Brown C.T."/>
            <person name="Hug L.A."/>
            <person name="Thomas B.C."/>
            <person name="Sharon I."/>
            <person name="Castelle C.J."/>
            <person name="Singh A."/>
            <person name="Wilkins M.J."/>
            <person name="Williams K.H."/>
            <person name="Banfield J.F."/>
        </authorList>
    </citation>
    <scope>NUCLEOTIDE SEQUENCE [LARGE SCALE GENOMIC DNA]</scope>
</reference>
<evidence type="ECO:0000313" key="2">
    <source>
        <dbReference type="Proteomes" id="UP000034107"/>
    </source>
</evidence>